<dbReference type="AlphaFoldDB" id="A0A6M0RNI5"/>
<proteinExistence type="predicted"/>
<dbReference type="RefSeq" id="WP_163668663.1">
    <property type="nucleotide sequence ID" value="NZ_QXHD01000004.1"/>
</dbReference>
<dbReference type="Pfam" id="PF00535">
    <property type="entry name" value="Glycos_transf_2"/>
    <property type="match status" value="1"/>
</dbReference>
<dbReference type="InterPro" id="IPR001173">
    <property type="entry name" value="Glyco_trans_2-like"/>
</dbReference>
<evidence type="ECO:0000313" key="9">
    <source>
        <dbReference type="EMBL" id="NEZ57848.1"/>
    </source>
</evidence>
<sequence length="293" mass="32905">MVVAVSKKDTALSKLAFVDNFESKVFDFTFSKASSDDPLQAGAVTVVIPALNEAGNLEKLFERISIAFDELSLTLPVLVIDDGSTDESPEILAQLAEKHTFLSVIRHPQRRGVAAVWQTALEHVKTDWIFWGQADLESDPATDIPALLRAYRPGMTAVAGWRQQRGDGKTQASQLANRACRWTFGLKIHDMNWIKLVRRDALVGLPIELITHRFLLAVLAGLGHQVEEVKTHWHPRFSGTSKFGKKRLMTSAQDFLKVVTWFYLERPLGRASRYIAMANTYLQERFLAETINA</sequence>
<keyword evidence="5" id="KW-0448">Lipopolysaccharide biosynthesis</keyword>
<dbReference type="PANTHER" id="PTHR48090:SF3">
    <property type="entry name" value="UNDECAPRENYL-PHOSPHATE 4-DEOXY-4-FORMAMIDO-L-ARABINOSE TRANSFERASE"/>
    <property type="match status" value="1"/>
</dbReference>
<dbReference type="CDD" id="cd04179">
    <property type="entry name" value="DPM_DPG-synthase_like"/>
    <property type="match status" value="1"/>
</dbReference>
<evidence type="ECO:0000256" key="4">
    <source>
        <dbReference type="ARBA" id="ARBA00022692"/>
    </source>
</evidence>
<keyword evidence="4" id="KW-0812">Transmembrane</keyword>
<gene>
    <name evidence="9" type="ORF">DXZ20_19810</name>
</gene>
<protein>
    <submittedName>
        <fullName evidence="9">Glycosyltransferase family 2 protein</fullName>
    </submittedName>
</protein>
<evidence type="ECO:0000256" key="3">
    <source>
        <dbReference type="ARBA" id="ARBA00022679"/>
    </source>
</evidence>
<reference evidence="9 10" key="1">
    <citation type="journal article" date="2020" name="Microb. Ecol.">
        <title>Ecogenomics of the Marine Benthic Filamentous Cyanobacterium Adonisia.</title>
        <authorList>
            <person name="Walter J.M."/>
            <person name="Coutinho F.H."/>
            <person name="Leomil L."/>
            <person name="Hargreaves P.I."/>
            <person name="Campeao M.E."/>
            <person name="Vieira V.V."/>
            <person name="Silva B.S."/>
            <person name="Fistarol G.O."/>
            <person name="Salomon P.S."/>
            <person name="Sawabe T."/>
            <person name="Mino S."/>
            <person name="Hosokawa M."/>
            <person name="Miyashita H."/>
            <person name="Maruyama F."/>
            <person name="van Verk M.C."/>
            <person name="Dutilh B.E."/>
            <person name="Thompson C.C."/>
            <person name="Thompson F.L."/>
        </authorList>
    </citation>
    <scope>NUCLEOTIDE SEQUENCE [LARGE SCALE GENOMIC DNA]</scope>
    <source>
        <strain evidence="9 10">CCMR0081</strain>
    </source>
</reference>
<name>A0A6M0RNI5_9CYAN</name>
<organism evidence="9 10">
    <name type="scientific">Adonisia turfae CCMR0081</name>
    <dbReference type="NCBI Taxonomy" id="2292702"/>
    <lineage>
        <taxon>Bacteria</taxon>
        <taxon>Bacillati</taxon>
        <taxon>Cyanobacteriota</taxon>
        <taxon>Adonisia</taxon>
        <taxon>Adonisia turfae</taxon>
    </lineage>
</organism>
<dbReference type="EMBL" id="QXHD01000004">
    <property type="protein sequence ID" value="NEZ57848.1"/>
    <property type="molecule type" value="Genomic_DNA"/>
</dbReference>
<keyword evidence="6" id="KW-1133">Transmembrane helix</keyword>
<evidence type="ECO:0000313" key="10">
    <source>
        <dbReference type="Proteomes" id="UP000481033"/>
    </source>
</evidence>
<dbReference type="Gene3D" id="3.90.550.10">
    <property type="entry name" value="Spore Coat Polysaccharide Biosynthesis Protein SpsA, Chain A"/>
    <property type="match status" value="1"/>
</dbReference>
<dbReference type="PANTHER" id="PTHR48090">
    <property type="entry name" value="UNDECAPRENYL-PHOSPHATE 4-DEOXY-4-FORMAMIDO-L-ARABINOSE TRANSFERASE-RELATED"/>
    <property type="match status" value="1"/>
</dbReference>
<evidence type="ECO:0000256" key="5">
    <source>
        <dbReference type="ARBA" id="ARBA00022985"/>
    </source>
</evidence>
<accession>A0A6M0RNI5</accession>
<keyword evidence="3 9" id="KW-0808">Transferase</keyword>
<keyword evidence="1" id="KW-1003">Cell membrane</keyword>
<evidence type="ECO:0000256" key="6">
    <source>
        <dbReference type="ARBA" id="ARBA00022989"/>
    </source>
</evidence>
<evidence type="ECO:0000259" key="8">
    <source>
        <dbReference type="Pfam" id="PF00535"/>
    </source>
</evidence>
<evidence type="ECO:0000256" key="2">
    <source>
        <dbReference type="ARBA" id="ARBA00022676"/>
    </source>
</evidence>
<dbReference type="InterPro" id="IPR050256">
    <property type="entry name" value="Glycosyltransferase_2"/>
</dbReference>
<keyword evidence="7" id="KW-0472">Membrane</keyword>
<evidence type="ECO:0000256" key="1">
    <source>
        <dbReference type="ARBA" id="ARBA00022475"/>
    </source>
</evidence>
<keyword evidence="10" id="KW-1185">Reference proteome</keyword>
<dbReference type="InterPro" id="IPR029044">
    <property type="entry name" value="Nucleotide-diphossugar_trans"/>
</dbReference>
<evidence type="ECO:0000256" key="7">
    <source>
        <dbReference type="ARBA" id="ARBA00023136"/>
    </source>
</evidence>
<dbReference type="GO" id="GO:0009103">
    <property type="term" value="P:lipopolysaccharide biosynthetic process"/>
    <property type="evidence" value="ECO:0007669"/>
    <property type="project" value="UniProtKB-KW"/>
</dbReference>
<dbReference type="GO" id="GO:0005886">
    <property type="term" value="C:plasma membrane"/>
    <property type="evidence" value="ECO:0007669"/>
    <property type="project" value="TreeGrafter"/>
</dbReference>
<dbReference type="Proteomes" id="UP000481033">
    <property type="component" value="Unassembled WGS sequence"/>
</dbReference>
<feature type="domain" description="Glycosyltransferase 2-like" evidence="8">
    <location>
        <begin position="45"/>
        <end position="181"/>
    </location>
</feature>
<comment type="caution">
    <text evidence="9">The sequence shown here is derived from an EMBL/GenBank/DDBJ whole genome shotgun (WGS) entry which is preliminary data.</text>
</comment>
<dbReference type="SUPFAM" id="SSF53448">
    <property type="entry name" value="Nucleotide-diphospho-sugar transferases"/>
    <property type="match status" value="1"/>
</dbReference>
<keyword evidence="2" id="KW-0328">Glycosyltransferase</keyword>
<dbReference type="GO" id="GO:0099621">
    <property type="term" value="F:undecaprenyl-phosphate 4-deoxy-4-formamido-L-arabinose transferase activity"/>
    <property type="evidence" value="ECO:0007669"/>
    <property type="project" value="TreeGrafter"/>
</dbReference>